<dbReference type="OMA" id="MVAVPFC"/>
<gene>
    <name evidence="2" type="ORF">Tcan_03590</name>
</gene>
<dbReference type="InterPro" id="IPR011993">
    <property type="entry name" value="PH-like_dom_sf"/>
</dbReference>
<accession>A0A0B2VB49</accession>
<evidence type="ECO:0000256" key="1">
    <source>
        <dbReference type="SAM" id="MobiDB-lite"/>
    </source>
</evidence>
<dbReference type="PANTHER" id="PTHR21219">
    <property type="entry name" value="FI19613P1"/>
    <property type="match status" value="1"/>
</dbReference>
<dbReference type="PANTHER" id="PTHR21219:SF3">
    <property type="entry name" value="FI19613P1"/>
    <property type="match status" value="1"/>
</dbReference>
<dbReference type="STRING" id="6265.A0A0B2VB49"/>
<sequence>MIIGWLSVWSNGILLEYIDGDKKTETAFHPINSLHYCAAVRYVNVSGYAIEGGGERFLPLDSPFASSDDARHPPIFAAIFRRTTGIKVLECHAFICTNTKAANALVRCCFHAYAESMYVKLEERIPGLKAIKEASRSASPHSERAVSEIEEISPSEEEREQQRWAEKAIGKEAWERRQQSGEYDSASISSSLANRFRHRKVDHDRGQDRLYGMVAVPFCRCRVLYIGSAVPTITKDGLQGIQQPLRERYPVEETADTKGIDSWYY</sequence>
<dbReference type="AlphaFoldDB" id="A0A0B2VB49"/>
<dbReference type="Gene3D" id="2.30.29.30">
    <property type="entry name" value="Pleckstrin-homology domain (PH domain)/Phosphotyrosine-binding domain (PTB)"/>
    <property type="match status" value="1"/>
</dbReference>
<feature type="region of interest" description="Disordered" evidence="1">
    <location>
        <begin position="139"/>
        <end position="162"/>
    </location>
</feature>
<organism evidence="2 3">
    <name type="scientific">Toxocara canis</name>
    <name type="common">Canine roundworm</name>
    <dbReference type="NCBI Taxonomy" id="6265"/>
    <lineage>
        <taxon>Eukaryota</taxon>
        <taxon>Metazoa</taxon>
        <taxon>Ecdysozoa</taxon>
        <taxon>Nematoda</taxon>
        <taxon>Chromadorea</taxon>
        <taxon>Rhabditida</taxon>
        <taxon>Spirurina</taxon>
        <taxon>Ascaridomorpha</taxon>
        <taxon>Ascaridoidea</taxon>
        <taxon>Toxocaridae</taxon>
        <taxon>Toxocara</taxon>
    </lineage>
</organism>
<proteinExistence type="predicted"/>
<dbReference type="EMBL" id="JPKZ01002147">
    <property type="protein sequence ID" value="KHN78205.1"/>
    <property type="molecule type" value="Genomic_DNA"/>
</dbReference>
<feature type="compositionally biased region" description="Acidic residues" evidence="1">
    <location>
        <begin position="148"/>
        <end position="159"/>
    </location>
</feature>
<dbReference type="OrthoDB" id="10007483at2759"/>
<evidence type="ECO:0008006" key="4">
    <source>
        <dbReference type="Google" id="ProtNLM"/>
    </source>
</evidence>
<comment type="caution">
    <text evidence="2">The sequence shown here is derived from an EMBL/GenBank/DDBJ whole genome shotgun (WGS) entry which is preliminary data.</text>
</comment>
<dbReference type="SUPFAM" id="SSF50729">
    <property type="entry name" value="PH domain-like"/>
    <property type="match status" value="1"/>
</dbReference>
<dbReference type="Proteomes" id="UP000031036">
    <property type="component" value="Unassembled WGS sequence"/>
</dbReference>
<reference evidence="2 3" key="1">
    <citation type="submission" date="2014-11" db="EMBL/GenBank/DDBJ databases">
        <title>Genetic blueprint of the zoonotic pathogen Toxocara canis.</title>
        <authorList>
            <person name="Zhu X.-Q."/>
            <person name="Korhonen P.K."/>
            <person name="Cai H."/>
            <person name="Young N.D."/>
            <person name="Nejsum P."/>
            <person name="von Samson-Himmelstjerna G."/>
            <person name="Boag P.R."/>
            <person name="Tan P."/>
            <person name="Li Q."/>
            <person name="Min J."/>
            <person name="Yang Y."/>
            <person name="Wang X."/>
            <person name="Fang X."/>
            <person name="Hall R.S."/>
            <person name="Hofmann A."/>
            <person name="Sternberg P.W."/>
            <person name="Jex A.R."/>
            <person name="Gasser R.B."/>
        </authorList>
    </citation>
    <scope>NUCLEOTIDE SEQUENCE [LARGE SCALE GENOMIC DNA]</scope>
    <source>
        <strain evidence="2">PN_DK_2014</strain>
    </source>
</reference>
<evidence type="ECO:0000313" key="3">
    <source>
        <dbReference type="Proteomes" id="UP000031036"/>
    </source>
</evidence>
<protein>
    <recommendedName>
        <fullName evidence="4">PID domain-containing protein</fullName>
    </recommendedName>
</protein>
<name>A0A0B2VB49_TOXCA</name>
<evidence type="ECO:0000313" key="2">
    <source>
        <dbReference type="EMBL" id="KHN78205.1"/>
    </source>
</evidence>
<keyword evidence="3" id="KW-1185">Reference proteome</keyword>